<dbReference type="AlphaFoldDB" id="A0A7K0DPT1"/>
<dbReference type="InterPro" id="IPR032710">
    <property type="entry name" value="NTF2-like_dom_sf"/>
</dbReference>
<dbReference type="InterPro" id="IPR037401">
    <property type="entry name" value="SnoaL-like"/>
</dbReference>
<evidence type="ECO:0000313" key="2">
    <source>
        <dbReference type="EMBL" id="MQY27588.1"/>
    </source>
</evidence>
<accession>A0A7K0DPT1</accession>
<protein>
    <recommendedName>
        <fullName evidence="1">SnoaL-like domain-containing protein</fullName>
    </recommendedName>
</protein>
<dbReference type="Pfam" id="PF13577">
    <property type="entry name" value="SnoaL_4"/>
    <property type="match status" value="1"/>
</dbReference>
<evidence type="ECO:0000259" key="1">
    <source>
        <dbReference type="Pfam" id="PF13577"/>
    </source>
</evidence>
<sequence>MTLRPPTLAAMSTSSDTTAVTNLIARYAELVDTGDFAGVGTLFADAVFIGGGGSLEGSAAVERMLRATVIVYEDGTPRTQHVTTNIAVEFDGDAATARSYITVFQALPDFPLQPIAAGRYHDRFEKHAGTWRFVERRVHIHLTGDLSHHLRGRPLDAVPEDAARD</sequence>
<keyword evidence="3" id="KW-1185">Reference proteome</keyword>
<dbReference type="EMBL" id="WEGI01000006">
    <property type="protein sequence ID" value="MQY27588.1"/>
    <property type="molecule type" value="Genomic_DNA"/>
</dbReference>
<evidence type="ECO:0000313" key="3">
    <source>
        <dbReference type="Proteomes" id="UP000431401"/>
    </source>
</evidence>
<feature type="domain" description="SnoaL-like" evidence="1">
    <location>
        <begin position="14"/>
        <end position="137"/>
    </location>
</feature>
<reference evidence="2 3" key="1">
    <citation type="submission" date="2019-10" db="EMBL/GenBank/DDBJ databases">
        <title>Nocardia macrotermitis sp. nov. and Nocardia aurantia sp. nov., isolated from the gut of fungus growing-termite Macrotermes natalensis.</title>
        <authorList>
            <person name="Benndorf R."/>
            <person name="Schwitalla J."/>
            <person name="Martin K."/>
            <person name="De Beer W."/>
            <person name="Kaster A.-K."/>
            <person name="Vollmers J."/>
            <person name="Poulsen M."/>
            <person name="Beemelmanns C."/>
        </authorList>
    </citation>
    <scope>NUCLEOTIDE SEQUENCE [LARGE SCALE GENOMIC DNA]</scope>
    <source>
        <strain evidence="2 3">RB56</strain>
    </source>
</reference>
<organism evidence="2 3">
    <name type="scientific">Nocardia aurantia</name>
    <dbReference type="NCBI Taxonomy" id="2585199"/>
    <lineage>
        <taxon>Bacteria</taxon>
        <taxon>Bacillati</taxon>
        <taxon>Actinomycetota</taxon>
        <taxon>Actinomycetes</taxon>
        <taxon>Mycobacteriales</taxon>
        <taxon>Nocardiaceae</taxon>
        <taxon>Nocardia</taxon>
    </lineage>
</organism>
<name>A0A7K0DPT1_9NOCA</name>
<gene>
    <name evidence="2" type="ORF">NRB56_31710</name>
</gene>
<dbReference type="Gene3D" id="3.10.450.50">
    <property type="match status" value="1"/>
</dbReference>
<dbReference type="SUPFAM" id="SSF54427">
    <property type="entry name" value="NTF2-like"/>
    <property type="match status" value="1"/>
</dbReference>
<comment type="caution">
    <text evidence="2">The sequence shown here is derived from an EMBL/GenBank/DDBJ whole genome shotgun (WGS) entry which is preliminary data.</text>
</comment>
<dbReference type="Proteomes" id="UP000431401">
    <property type="component" value="Unassembled WGS sequence"/>
</dbReference>
<proteinExistence type="predicted"/>